<proteinExistence type="predicted"/>
<evidence type="ECO:0000313" key="2">
    <source>
        <dbReference type="Proteomes" id="UP000250235"/>
    </source>
</evidence>
<organism evidence="1 2">
    <name type="scientific">Dorcoceras hygrometricum</name>
    <dbReference type="NCBI Taxonomy" id="472368"/>
    <lineage>
        <taxon>Eukaryota</taxon>
        <taxon>Viridiplantae</taxon>
        <taxon>Streptophyta</taxon>
        <taxon>Embryophyta</taxon>
        <taxon>Tracheophyta</taxon>
        <taxon>Spermatophyta</taxon>
        <taxon>Magnoliopsida</taxon>
        <taxon>eudicotyledons</taxon>
        <taxon>Gunneridae</taxon>
        <taxon>Pentapetalae</taxon>
        <taxon>asterids</taxon>
        <taxon>lamiids</taxon>
        <taxon>Lamiales</taxon>
        <taxon>Gesneriaceae</taxon>
        <taxon>Didymocarpoideae</taxon>
        <taxon>Trichosporeae</taxon>
        <taxon>Loxocarpinae</taxon>
        <taxon>Dorcoceras</taxon>
    </lineage>
</organism>
<keyword evidence="2" id="KW-1185">Reference proteome</keyword>
<dbReference type="Proteomes" id="UP000250235">
    <property type="component" value="Unassembled WGS sequence"/>
</dbReference>
<dbReference type="AlphaFoldDB" id="A0A2Z6ZR95"/>
<reference evidence="1 2" key="1">
    <citation type="journal article" date="2015" name="Proc. Natl. Acad. Sci. U.S.A.">
        <title>The resurrection genome of Boea hygrometrica: A blueprint for survival of dehydration.</title>
        <authorList>
            <person name="Xiao L."/>
            <person name="Yang G."/>
            <person name="Zhang L."/>
            <person name="Yang X."/>
            <person name="Zhao S."/>
            <person name="Ji Z."/>
            <person name="Zhou Q."/>
            <person name="Hu M."/>
            <person name="Wang Y."/>
            <person name="Chen M."/>
            <person name="Xu Y."/>
            <person name="Jin H."/>
            <person name="Xiao X."/>
            <person name="Hu G."/>
            <person name="Bao F."/>
            <person name="Hu Y."/>
            <person name="Wan P."/>
            <person name="Li L."/>
            <person name="Deng X."/>
            <person name="Kuang T."/>
            <person name="Xiang C."/>
            <person name="Zhu J.K."/>
            <person name="Oliver M.J."/>
            <person name="He Y."/>
        </authorList>
    </citation>
    <scope>NUCLEOTIDE SEQUENCE [LARGE SCALE GENOMIC DNA]</scope>
    <source>
        <strain evidence="2">cv. XS01</strain>
    </source>
</reference>
<sequence length="82" mass="8340">MAAAAPPRASHRAVSCAGQPSCTIVTHVARGGQQPRATCCATPAILPCLAQPACGSVPHAVRWQRPPSSGDVFGSAPMAFVF</sequence>
<gene>
    <name evidence="1" type="ORF">F511_47360</name>
</gene>
<accession>A0A2Z6ZR95</accession>
<evidence type="ECO:0000313" key="1">
    <source>
        <dbReference type="EMBL" id="KZT75615.1"/>
    </source>
</evidence>
<name>A0A2Z6ZR95_9LAMI</name>
<dbReference type="EMBL" id="KV215707">
    <property type="protein sequence ID" value="KZT75615.1"/>
    <property type="molecule type" value="Genomic_DNA"/>
</dbReference>
<protein>
    <submittedName>
        <fullName evidence="1">Zinc finger, RING/FYVE/PHD-type domain containing protein</fullName>
    </submittedName>
</protein>